<feature type="transmembrane region" description="Helical" evidence="11">
    <location>
        <begin position="364"/>
        <end position="384"/>
    </location>
</feature>
<sequence>MAIFIVRTLQDGVIVEDEIDAKDVADARAIRARDAVVLSVRGKRGIARRKRTPKFALSLFLQELSTLLDAGLVLIEAIEALREKANDSAAAEILGKVLATMYEGQPFSKALAAQPLVFPPLLVATVESSEGSGQLPVALQRFQHYEVRLEQIKKRVTGALVYPCVVLTVGAVIMLFMAFMVIPRFSAVFETMQQLPPAARAMLAWSDIVKAHGTMLLSGLAVGLVVTVLALRTAAARSALLRAMWRLPKLKDVCHLFVLARFYRTVGLLLLGGTPLVDALGLAGKILPADYAGRLALALEQLRAGCTASTVLAAHGLTTSVAERLLRVGEQSGDLGGMCERIAHFHDGALDRAIEMFSKIFEPVLMLCVGGMVGTIVVLLYMPIFELAGSVQ</sequence>
<evidence type="ECO:0000256" key="1">
    <source>
        <dbReference type="ARBA" id="ARBA00002684"/>
    </source>
</evidence>
<gene>
    <name evidence="13" type="ORF">WJ96_20380</name>
</gene>
<keyword evidence="7 11" id="KW-1133">Transmembrane helix</keyword>
<keyword evidence="4 10" id="KW-0813">Transport</keyword>
<dbReference type="EMBL" id="LPBJ01000095">
    <property type="protein sequence ID" value="KVP89355.1"/>
    <property type="molecule type" value="Genomic_DNA"/>
</dbReference>
<accession>A0AAW3MK87</accession>
<dbReference type="Proteomes" id="UP000056453">
    <property type="component" value="Unassembled WGS sequence"/>
</dbReference>
<feature type="transmembrane region" description="Helical" evidence="11">
    <location>
        <begin position="215"/>
        <end position="235"/>
    </location>
</feature>
<dbReference type="GO" id="GO:0009306">
    <property type="term" value="P:protein secretion"/>
    <property type="evidence" value="ECO:0007669"/>
    <property type="project" value="InterPro"/>
</dbReference>
<evidence type="ECO:0000256" key="6">
    <source>
        <dbReference type="ARBA" id="ARBA00022692"/>
    </source>
</evidence>
<feature type="domain" description="Type II secretion system protein GspF" evidence="12">
    <location>
        <begin position="262"/>
        <end position="383"/>
    </location>
</feature>
<evidence type="ECO:0000259" key="12">
    <source>
        <dbReference type="Pfam" id="PF00482"/>
    </source>
</evidence>
<comment type="similarity">
    <text evidence="3 10">Belongs to the GSP F family.</text>
</comment>
<dbReference type="GO" id="GO:0005886">
    <property type="term" value="C:plasma membrane"/>
    <property type="evidence" value="ECO:0007669"/>
    <property type="project" value="UniProtKB-SubCell"/>
</dbReference>
<evidence type="ECO:0000256" key="2">
    <source>
        <dbReference type="ARBA" id="ARBA00004651"/>
    </source>
</evidence>
<dbReference type="Pfam" id="PF00482">
    <property type="entry name" value="T2SSF"/>
    <property type="match status" value="2"/>
</dbReference>
<proteinExistence type="inferred from homology"/>
<keyword evidence="6 10" id="KW-0812">Transmembrane</keyword>
<dbReference type="InterPro" id="IPR003004">
    <property type="entry name" value="GspF/PilC"/>
</dbReference>
<evidence type="ECO:0000256" key="5">
    <source>
        <dbReference type="ARBA" id="ARBA00022475"/>
    </source>
</evidence>
<evidence type="ECO:0000256" key="4">
    <source>
        <dbReference type="ARBA" id="ARBA00022448"/>
    </source>
</evidence>
<evidence type="ECO:0000256" key="10">
    <source>
        <dbReference type="RuleBase" id="RU003923"/>
    </source>
</evidence>
<dbReference type="PANTHER" id="PTHR30012">
    <property type="entry name" value="GENERAL SECRETION PATHWAY PROTEIN"/>
    <property type="match status" value="1"/>
</dbReference>
<evidence type="ECO:0000256" key="3">
    <source>
        <dbReference type="ARBA" id="ARBA00005745"/>
    </source>
</evidence>
<evidence type="ECO:0000256" key="7">
    <source>
        <dbReference type="ARBA" id="ARBA00022989"/>
    </source>
</evidence>
<evidence type="ECO:0000256" key="9">
    <source>
        <dbReference type="ARBA" id="ARBA00030750"/>
    </source>
</evidence>
<comment type="caution">
    <text evidence="13">The sequence shown here is derived from an EMBL/GenBank/DDBJ whole genome shotgun (WGS) entry which is preliminary data.</text>
</comment>
<dbReference type="RefSeq" id="WP_059956623.1">
    <property type="nucleotide sequence ID" value="NZ_LPAB01000030.1"/>
</dbReference>
<evidence type="ECO:0000313" key="14">
    <source>
        <dbReference type="Proteomes" id="UP000056453"/>
    </source>
</evidence>
<keyword evidence="14" id="KW-1185">Reference proteome</keyword>
<keyword evidence="8 11" id="KW-0472">Membrane</keyword>
<dbReference type="AlphaFoldDB" id="A0AAW3MK87"/>
<organism evidence="13 14">
    <name type="scientific">Burkholderia ubonensis</name>
    <dbReference type="NCBI Taxonomy" id="101571"/>
    <lineage>
        <taxon>Bacteria</taxon>
        <taxon>Pseudomonadati</taxon>
        <taxon>Pseudomonadota</taxon>
        <taxon>Betaproteobacteria</taxon>
        <taxon>Burkholderiales</taxon>
        <taxon>Burkholderiaceae</taxon>
        <taxon>Burkholderia</taxon>
        <taxon>Burkholderia cepacia complex</taxon>
    </lineage>
</organism>
<dbReference type="InterPro" id="IPR042094">
    <property type="entry name" value="T2SS_GspF_sf"/>
</dbReference>
<evidence type="ECO:0000256" key="11">
    <source>
        <dbReference type="SAM" id="Phobius"/>
    </source>
</evidence>
<dbReference type="InterPro" id="IPR001992">
    <property type="entry name" value="T2SS_GspF/T4SS_PilC_CS"/>
</dbReference>
<reference evidence="13 14" key="1">
    <citation type="submission" date="2015-11" db="EMBL/GenBank/DDBJ databases">
        <title>Expanding the genomic diversity of Burkholderia species for the development of highly accurate diagnostics.</title>
        <authorList>
            <person name="Sahl J."/>
            <person name="Keim P."/>
            <person name="Wagner D."/>
        </authorList>
    </citation>
    <scope>NUCLEOTIDE SEQUENCE [LARGE SCALE GENOMIC DNA]</scope>
    <source>
        <strain evidence="13 14">MSMB1808WGS</strain>
    </source>
</reference>
<evidence type="ECO:0000256" key="8">
    <source>
        <dbReference type="ARBA" id="ARBA00023136"/>
    </source>
</evidence>
<name>A0AAW3MK87_9BURK</name>
<dbReference type="Gene3D" id="1.20.81.30">
    <property type="entry name" value="Type II secretion system (T2SS), domain F"/>
    <property type="match status" value="2"/>
</dbReference>
<dbReference type="PANTHER" id="PTHR30012:SF0">
    <property type="entry name" value="TYPE II SECRETION SYSTEM PROTEIN F-RELATED"/>
    <property type="match status" value="1"/>
</dbReference>
<feature type="transmembrane region" description="Helical" evidence="11">
    <location>
        <begin position="159"/>
        <end position="182"/>
    </location>
</feature>
<dbReference type="InterPro" id="IPR018076">
    <property type="entry name" value="T2SS_GspF_dom"/>
</dbReference>
<protein>
    <recommendedName>
        <fullName evidence="9">General secretion pathway protein F</fullName>
    </recommendedName>
</protein>
<dbReference type="PRINTS" id="PR00812">
    <property type="entry name" value="BCTERIALGSPF"/>
</dbReference>
<evidence type="ECO:0000313" key="13">
    <source>
        <dbReference type="EMBL" id="KVP89355.1"/>
    </source>
</evidence>
<keyword evidence="5" id="KW-1003">Cell membrane</keyword>
<comment type="subcellular location">
    <subcellularLocation>
        <location evidence="10">Cell inner membrane</location>
        <topology evidence="10">Multi-pass membrane protein</topology>
    </subcellularLocation>
    <subcellularLocation>
        <location evidence="2">Cell membrane</location>
        <topology evidence="2">Multi-pass membrane protein</topology>
    </subcellularLocation>
</comment>
<dbReference type="PROSITE" id="PS00874">
    <property type="entry name" value="T2SP_F"/>
    <property type="match status" value="1"/>
</dbReference>
<comment type="function">
    <text evidence="1">Component of the type II secretion system inner membrane complex required for the energy-dependent secretion of extracellular factors such as proteases and toxins from the periplasm.</text>
</comment>
<feature type="domain" description="Type II secretion system protein GspF" evidence="12">
    <location>
        <begin position="60"/>
        <end position="183"/>
    </location>
</feature>